<sequence length="196" mass="22357">MVPSYDPEPSTSSGQCYWLNYLNVFKWHAFHSSPENSSSIYQMPGLHQTSYFNDFQDAVGSSRMDQSFQEDEDAEECDGGAEESDDDIVVTEELMQFLEISMRHKASMKAKKEKAAEDLAKEATSERNAIDDCQHPKEDDSAEKRRLELDILYGRAAPTIHGMETATQLTFNRAVDLFNPPYWPVHPFSIKFQAEN</sequence>
<evidence type="ECO:0000313" key="3">
    <source>
        <dbReference type="Proteomes" id="UP001307889"/>
    </source>
</evidence>
<reference evidence="2 3" key="1">
    <citation type="submission" date="2023-09" db="EMBL/GenBank/DDBJ databases">
        <title>Nesidiocoris tenuis whole genome shotgun sequence.</title>
        <authorList>
            <person name="Shibata T."/>
            <person name="Shimoda M."/>
            <person name="Kobayashi T."/>
            <person name="Uehara T."/>
        </authorList>
    </citation>
    <scope>NUCLEOTIDE SEQUENCE [LARGE SCALE GENOMIC DNA]</scope>
    <source>
        <strain evidence="2 3">Japan</strain>
    </source>
</reference>
<accession>A0ABN7ASN6</accession>
<organism evidence="2 3">
    <name type="scientific">Nesidiocoris tenuis</name>
    <dbReference type="NCBI Taxonomy" id="355587"/>
    <lineage>
        <taxon>Eukaryota</taxon>
        <taxon>Metazoa</taxon>
        <taxon>Ecdysozoa</taxon>
        <taxon>Arthropoda</taxon>
        <taxon>Hexapoda</taxon>
        <taxon>Insecta</taxon>
        <taxon>Pterygota</taxon>
        <taxon>Neoptera</taxon>
        <taxon>Paraneoptera</taxon>
        <taxon>Hemiptera</taxon>
        <taxon>Heteroptera</taxon>
        <taxon>Panheteroptera</taxon>
        <taxon>Cimicomorpha</taxon>
        <taxon>Miridae</taxon>
        <taxon>Dicyphina</taxon>
        <taxon>Nesidiocoris</taxon>
    </lineage>
</organism>
<dbReference type="Proteomes" id="UP001307889">
    <property type="component" value="Chromosome 5"/>
</dbReference>
<dbReference type="PANTHER" id="PTHR16238">
    <property type="entry name" value="GEM-ASSOCIATED PROTEIN 8"/>
    <property type="match status" value="1"/>
</dbReference>
<name>A0ABN7ASN6_9HEMI</name>
<proteinExistence type="predicted"/>
<keyword evidence="3" id="KW-1185">Reference proteome</keyword>
<evidence type="ECO:0000256" key="1">
    <source>
        <dbReference type="SAM" id="MobiDB-lite"/>
    </source>
</evidence>
<gene>
    <name evidence="2" type="ORF">NTJ_07161</name>
</gene>
<evidence type="ECO:0000313" key="2">
    <source>
        <dbReference type="EMBL" id="BES94352.1"/>
    </source>
</evidence>
<feature type="region of interest" description="Disordered" evidence="1">
    <location>
        <begin position="120"/>
        <end position="142"/>
    </location>
</feature>
<dbReference type="InterPro" id="IPR034754">
    <property type="entry name" value="GEMIN8"/>
</dbReference>
<dbReference type="Pfam" id="PF15348">
    <property type="entry name" value="GEMIN8"/>
    <property type="match status" value="1"/>
</dbReference>
<protein>
    <recommendedName>
        <fullName evidence="4">Gem-associated protein 8</fullName>
    </recommendedName>
</protein>
<feature type="compositionally biased region" description="Acidic residues" evidence="1">
    <location>
        <begin position="68"/>
        <end position="85"/>
    </location>
</feature>
<dbReference type="EMBL" id="AP028913">
    <property type="protein sequence ID" value="BES94352.1"/>
    <property type="molecule type" value="Genomic_DNA"/>
</dbReference>
<dbReference type="PANTHER" id="PTHR16238:SF7">
    <property type="entry name" value="GEM-ASSOCIATED PROTEIN 8"/>
    <property type="match status" value="1"/>
</dbReference>
<feature type="region of interest" description="Disordered" evidence="1">
    <location>
        <begin position="62"/>
        <end position="85"/>
    </location>
</feature>
<evidence type="ECO:0008006" key="4">
    <source>
        <dbReference type="Google" id="ProtNLM"/>
    </source>
</evidence>